<gene>
    <name evidence="1" type="ORF">L2E82_35466</name>
</gene>
<evidence type="ECO:0000313" key="2">
    <source>
        <dbReference type="Proteomes" id="UP001055811"/>
    </source>
</evidence>
<organism evidence="1 2">
    <name type="scientific">Cichorium intybus</name>
    <name type="common">Chicory</name>
    <dbReference type="NCBI Taxonomy" id="13427"/>
    <lineage>
        <taxon>Eukaryota</taxon>
        <taxon>Viridiplantae</taxon>
        <taxon>Streptophyta</taxon>
        <taxon>Embryophyta</taxon>
        <taxon>Tracheophyta</taxon>
        <taxon>Spermatophyta</taxon>
        <taxon>Magnoliopsida</taxon>
        <taxon>eudicotyledons</taxon>
        <taxon>Gunneridae</taxon>
        <taxon>Pentapetalae</taxon>
        <taxon>asterids</taxon>
        <taxon>campanulids</taxon>
        <taxon>Asterales</taxon>
        <taxon>Asteraceae</taxon>
        <taxon>Cichorioideae</taxon>
        <taxon>Cichorieae</taxon>
        <taxon>Cichoriinae</taxon>
        <taxon>Cichorium</taxon>
    </lineage>
</organism>
<sequence>MLCLLLAGCSHSKSWSCSRGACIIYLTSNQGIPPTYSGLHSWVAMVLRWRCDGFKRCLMVSLDGML</sequence>
<accession>A0ACB9BNV7</accession>
<protein>
    <submittedName>
        <fullName evidence="1">Uncharacterized protein</fullName>
    </submittedName>
</protein>
<dbReference type="Proteomes" id="UP001055811">
    <property type="component" value="Linkage Group LG06"/>
</dbReference>
<keyword evidence="2" id="KW-1185">Reference proteome</keyword>
<comment type="caution">
    <text evidence="1">The sequence shown here is derived from an EMBL/GenBank/DDBJ whole genome shotgun (WGS) entry which is preliminary data.</text>
</comment>
<proteinExistence type="predicted"/>
<reference evidence="2" key="1">
    <citation type="journal article" date="2022" name="Mol. Ecol. Resour.">
        <title>The genomes of chicory, endive, great burdock and yacon provide insights into Asteraceae palaeo-polyploidization history and plant inulin production.</title>
        <authorList>
            <person name="Fan W."/>
            <person name="Wang S."/>
            <person name="Wang H."/>
            <person name="Wang A."/>
            <person name="Jiang F."/>
            <person name="Liu H."/>
            <person name="Zhao H."/>
            <person name="Xu D."/>
            <person name="Zhang Y."/>
        </authorList>
    </citation>
    <scope>NUCLEOTIDE SEQUENCE [LARGE SCALE GENOMIC DNA]</scope>
    <source>
        <strain evidence="2">cv. Punajuju</strain>
    </source>
</reference>
<evidence type="ECO:0000313" key="1">
    <source>
        <dbReference type="EMBL" id="KAI3723709.1"/>
    </source>
</evidence>
<reference evidence="1 2" key="2">
    <citation type="journal article" date="2022" name="Mol. Ecol. Resour.">
        <title>The genomes of chicory, endive, great burdock and yacon provide insights into Asteraceae paleo-polyploidization history and plant inulin production.</title>
        <authorList>
            <person name="Fan W."/>
            <person name="Wang S."/>
            <person name="Wang H."/>
            <person name="Wang A."/>
            <person name="Jiang F."/>
            <person name="Liu H."/>
            <person name="Zhao H."/>
            <person name="Xu D."/>
            <person name="Zhang Y."/>
        </authorList>
    </citation>
    <scope>NUCLEOTIDE SEQUENCE [LARGE SCALE GENOMIC DNA]</scope>
    <source>
        <strain evidence="2">cv. Punajuju</strain>
        <tissue evidence="1">Leaves</tissue>
    </source>
</reference>
<dbReference type="EMBL" id="CM042014">
    <property type="protein sequence ID" value="KAI3723709.1"/>
    <property type="molecule type" value="Genomic_DNA"/>
</dbReference>
<name>A0ACB9BNV7_CICIN</name>